<evidence type="ECO:0000313" key="5">
    <source>
        <dbReference type="EMBL" id="KFJ05210.1"/>
    </source>
</evidence>
<organism evidence="5 6">
    <name type="scientific">Bifidobacterium subtile</name>
    <dbReference type="NCBI Taxonomy" id="77635"/>
    <lineage>
        <taxon>Bacteria</taxon>
        <taxon>Bacillati</taxon>
        <taxon>Actinomycetota</taxon>
        <taxon>Actinomycetes</taxon>
        <taxon>Bifidobacteriales</taxon>
        <taxon>Bifidobacteriaceae</taxon>
        <taxon>Bifidobacterium</taxon>
    </lineage>
</organism>
<reference evidence="5 6" key="1">
    <citation type="submission" date="2014-03" db="EMBL/GenBank/DDBJ databases">
        <title>Genomics of Bifidobacteria.</title>
        <authorList>
            <person name="Ventura M."/>
            <person name="Milani C."/>
            <person name="Lugli G.A."/>
        </authorList>
    </citation>
    <scope>NUCLEOTIDE SEQUENCE [LARGE SCALE GENOMIC DNA]</scope>
    <source>
        <strain evidence="5 6">LMG 11597</strain>
    </source>
</reference>
<evidence type="ECO:0000256" key="3">
    <source>
        <dbReference type="ARBA" id="ARBA00038054"/>
    </source>
</evidence>
<gene>
    <name evidence="5" type="ORF">BISU_1328</name>
</gene>
<feature type="domain" description="Flavin reductase like" evidence="4">
    <location>
        <begin position="50"/>
        <end position="224"/>
    </location>
</feature>
<evidence type="ECO:0000259" key="4">
    <source>
        <dbReference type="Pfam" id="PF01613"/>
    </source>
</evidence>
<dbReference type="eggNOG" id="COG1853">
    <property type="taxonomic scope" value="Bacteria"/>
</dbReference>
<dbReference type="GO" id="GO:0010181">
    <property type="term" value="F:FMN binding"/>
    <property type="evidence" value="ECO:0007669"/>
    <property type="project" value="InterPro"/>
</dbReference>
<sequence length="241" mass="25910">MEGLACHHDGMIDNDCVANRTSATNRAIDAIDTNDTSDTHRTIAPSILYYSTSVALLSTTNPDGSTNLAPMSSSWALGDAIVLGMALGSRTASNLEAGSDVVVNLPDAGLWRQVETLGDLTGNAEARPGHQHGAAPCHDKFAAVGFTSEPSELICPERVSQCPLQLECRTVSVEHDALRDGFLIVQARVIRVHADASLIVPGTDHIDPKRWKPLIYNFRHYFTLGGQLGESRISETPAPQR</sequence>
<comment type="cofactor">
    <cofactor evidence="1">
        <name>FMN</name>
        <dbReference type="ChEBI" id="CHEBI:58210"/>
    </cofactor>
</comment>
<proteinExistence type="inferred from homology"/>
<comment type="caution">
    <text evidence="5">The sequence shown here is derived from an EMBL/GenBank/DDBJ whole genome shotgun (WGS) entry which is preliminary data.</text>
</comment>
<dbReference type="Proteomes" id="UP000029055">
    <property type="component" value="Unassembled WGS sequence"/>
</dbReference>
<dbReference type="EMBL" id="JGZR01000001">
    <property type="protein sequence ID" value="KFJ05210.1"/>
    <property type="molecule type" value="Genomic_DNA"/>
</dbReference>
<evidence type="ECO:0000256" key="2">
    <source>
        <dbReference type="ARBA" id="ARBA00022630"/>
    </source>
</evidence>
<comment type="similarity">
    <text evidence="3">Belongs to the flavoredoxin family.</text>
</comment>
<keyword evidence="2" id="KW-0285">Flavoprotein</keyword>
<dbReference type="AlphaFoldDB" id="A0A087EBQ9"/>
<keyword evidence="6" id="KW-1185">Reference proteome</keyword>
<dbReference type="Gene3D" id="2.30.110.10">
    <property type="entry name" value="Electron Transport, Fmn-binding Protein, Chain A"/>
    <property type="match status" value="1"/>
</dbReference>
<evidence type="ECO:0000313" key="6">
    <source>
        <dbReference type="Proteomes" id="UP000029055"/>
    </source>
</evidence>
<dbReference type="SUPFAM" id="SSF50475">
    <property type="entry name" value="FMN-binding split barrel"/>
    <property type="match status" value="1"/>
</dbReference>
<dbReference type="Pfam" id="PF01613">
    <property type="entry name" value="Flavin_Reduct"/>
    <property type="match status" value="1"/>
</dbReference>
<name>A0A087EBQ9_9BIFI</name>
<dbReference type="InterPro" id="IPR002563">
    <property type="entry name" value="Flavin_Rdtase-like_dom"/>
</dbReference>
<accession>A0A087EBQ9</accession>
<evidence type="ECO:0000256" key="1">
    <source>
        <dbReference type="ARBA" id="ARBA00001917"/>
    </source>
</evidence>
<dbReference type="GO" id="GO:0016646">
    <property type="term" value="F:oxidoreductase activity, acting on the CH-NH group of donors, NAD or NADP as acceptor"/>
    <property type="evidence" value="ECO:0007669"/>
    <property type="project" value="UniProtKB-ARBA"/>
</dbReference>
<dbReference type="InterPro" id="IPR012349">
    <property type="entry name" value="Split_barrel_FMN-bd"/>
</dbReference>
<dbReference type="STRING" id="77635.BISU_1328"/>
<dbReference type="PANTHER" id="PTHR43567">
    <property type="entry name" value="FLAVOREDOXIN-RELATED-RELATED"/>
    <property type="match status" value="1"/>
</dbReference>
<protein>
    <submittedName>
        <fullName evidence="5">Flavin reductase</fullName>
    </submittedName>
</protein>
<dbReference type="PANTHER" id="PTHR43567:SF1">
    <property type="entry name" value="FLAVOREDOXIN"/>
    <property type="match status" value="1"/>
</dbReference>
<dbReference type="InterPro" id="IPR052174">
    <property type="entry name" value="Flavoredoxin"/>
</dbReference>